<dbReference type="Proteomes" id="UP000011555">
    <property type="component" value="Unassembled WGS sequence"/>
</dbReference>
<evidence type="ECO:0000256" key="1">
    <source>
        <dbReference type="SAM" id="MobiDB-lite"/>
    </source>
</evidence>
<evidence type="ECO:0000313" key="3">
    <source>
        <dbReference type="EMBL" id="EMA35179.1"/>
    </source>
</evidence>
<dbReference type="GeneID" id="30922883"/>
<name>M0LRW6_NATLA</name>
<evidence type="ECO:0000313" key="4">
    <source>
        <dbReference type="Proteomes" id="UP000011555"/>
    </source>
</evidence>
<reference evidence="3 4" key="2">
    <citation type="journal article" date="2014" name="PLoS Genet.">
        <title>Phylogenetically driven sequencing of extremely halophilic archaea reveals strategies for static and dynamic osmo-response.</title>
        <authorList>
            <person name="Becker E.A."/>
            <person name="Seitzer P.M."/>
            <person name="Tritt A."/>
            <person name="Larsen D."/>
            <person name="Krusor M."/>
            <person name="Yao A.I."/>
            <person name="Wu D."/>
            <person name="Madern D."/>
            <person name="Eisen J.A."/>
            <person name="Darling A.E."/>
            <person name="Facciotti M.T."/>
        </authorList>
    </citation>
    <scope>NUCLEOTIDE SEQUENCE [LARGE SCALE GENOMIC DNA]</scope>
    <source>
        <strain evidence="3 4">AJ5</strain>
    </source>
</reference>
<feature type="region of interest" description="Disordered" evidence="1">
    <location>
        <begin position="159"/>
        <end position="190"/>
    </location>
</feature>
<reference evidence="2 5" key="1">
    <citation type="journal article" date="2011" name="J. Bacteriol.">
        <title>Genome sequence of Halobiforma lacisalsi AJ5, an extremely halophilic archaeon which harbors a bop gene.</title>
        <authorList>
            <person name="Jiang X."/>
            <person name="Wang S."/>
            <person name="Cheng H."/>
            <person name="Huo Y."/>
            <person name="Zhang X."/>
            <person name="Zhu X."/>
            <person name="Han X."/>
            <person name="Ni P."/>
            <person name="Wu M."/>
        </authorList>
    </citation>
    <scope>NUCLEOTIDE SEQUENCE [LARGE SCALE GENOMIC DNA]</scope>
    <source>
        <strain evidence="2 5">AJ5</strain>
    </source>
</reference>
<proteinExistence type="predicted"/>
<feature type="compositionally biased region" description="Basic and acidic residues" evidence="1">
    <location>
        <begin position="165"/>
        <end position="190"/>
    </location>
</feature>
<gene>
    <name evidence="3" type="ORF">C445_05653</name>
    <name evidence="2" type="ORF">CHINAEXTREME_17125</name>
</gene>
<reference evidence="2" key="3">
    <citation type="submission" date="2017-01" db="EMBL/GenBank/DDBJ databases">
        <authorList>
            <person name="Mah S.A."/>
            <person name="Swanson W.J."/>
            <person name="Moy G.W."/>
            <person name="Vacquier V.D."/>
        </authorList>
    </citation>
    <scope>NUCLEOTIDE SEQUENCE</scope>
    <source>
        <strain evidence="2">AJ5</strain>
    </source>
</reference>
<dbReference type="AlphaFoldDB" id="M0LRW6"/>
<dbReference type="eggNOG" id="arCOG08899">
    <property type="taxonomic scope" value="Archaea"/>
</dbReference>
<evidence type="ECO:0000313" key="5">
    <source>
        <dbReference type="Proteomes" id="UP000186547"/>
    </source>
</evidence>
<organism evidence="3 4">
    <name type="scientific">Natronobacterium lacisalsi AJ5</name>
    <dbReference type="NCBI Taxonomy" id="358396"/>
    <lineage>
        <taxon>Archaea</taxon>
        <taxon>Methanobacteriati</taxon>
        <taxon>Methanobacteriota</taxon>
        <taxon>Stenosarchaea group</taxon>
        <taxon>Halobacteria</taxon>
        <taxon>Halobacteriales</taxon>
        <taxon>Natrialbaceae</taxon>
        <taxon>Natronobacterium</taxon>
    </lineage>
</organism>
<sequence>MGWIRDLLPTIGSTIEDVQPQQEERFPFHTYGPGYPIAVTRDELDDLAYLFEVESKAPDSWDNSPLLSREDIEETLEDVVGDIGGGLPSPEEQREEFGEILELWQEQLSGSKDAVWATEGTDYHLEFYIRHCERRADLEHDDFEEPDELETAREIHARIQATQNDDSKLAVVHRRDLPLDEPKEESAESS</sequence>
<evidence type="ECO:0000313" key="2">
    <source>
        <dbReference type="EMBL" id="APW99386.1"/>
    </source>
</evidence>
<protein>
    <submittedName>
        <fullName evidence="3">Uncharacterized protein</fullName>
    </submittedName>
</protein>
<dbReference type="EMBL" id="CP019285">
    <property type="protein sequence ID" value="APW99386.1"/>
    <property type="molecule type" value="Genomic_DNA"/>
</dbReference>
<keyword evidence="4" id="KW-1185">Reference proteome</keyword>
<accession>M0LRW6</accession>
<dbReference type="EMBL" id="AOLZ01000028">
    <property type="protein sequence ID" value="EMA35179.1"/>
    <property type="molecule type" value="Genomic_DNA"/>
</dbReference>
<dbReference type="KEGG" id="hlc:CHINAEXTREME17125"/>
<dbReference type="RefSeq" id="WP_007140868.1">
    <property type="nucleotide sequence ID" value="NZ_AOLZ01000028.1"/>
</dbReference>
<dbReference type="Proteomes" id="UP000186547">
    <property type="component" value="Chromosome"/>
</dbReference>